<proteinExistence type="predicted"/>
<gene>
    <name evidence="4" type="ORF">DGAL_LOCUS10101</name>
</gene>
<sequence length="565" mass="65088">MSQPPIPSSNGPPGQPLPRRPAPSPMTGHHVNHSHGHIHSSQIHRSSGSNHVHGHIHAELESASHLSSSRFDIDWEAKERELEEARARAAQMEKTMRWWSDCTANWREKWSKVRTERNRSREEAKVLRTKLEMALKDSSAVRREKQSIEHENEFLRSELERMAQQQQEEDSQSERKSCHSFIPHHHQQDSSRLGTPELSREATSTPIDNDPMPVLLSPRNRSTPSNFMSNGFDAEIVPSHFSGAVPKQIRNPVDSLETDDVEYLQQKLTHLKLRLDEAAKTIQAEREEKGSLHKAMESMQLELLDLRGRLEELKCTKQEAERQLISSQEIHRQQVISLQQDRRDEASTRETLDRRLAELRGELERLQTENAAEWGRRERVETERQALERENKKLRTALSDLQERLEKKCFSSSSSSGSGGLSGSGPDSEMTKIHEELEERNKELLELRHAHNKLKKALQDRSVELGHGLRRAEHSEAEVRRLRSRIEELKREVAAAQDELDAATNNVRKLQRTNEELQEQVDSLQIQATHLQTRLRSSNNGSSFLLHRECELLQDTLSEDENNEF</sequence>
<name>A0A8J2RQU8_9CRUS</name>
<feature type="coiled-coil region" evidence="2">
    <location>
        <begin position="261"/>
        <end position="404"/>
    </location>
</feature>
<feature type="compositionally biased region" description="Low complexity" evidence="3">
    <location>
        <begin position="39"/>
        <end position="51"/>
    </location>
</feature>
<dbReference type="OrthoDB" id="5984396at2759"/>
<feature type="coiled-coil region" evidence="2">
    <location>
        <begin position="434"/>
        <end position="534"/>
    </location>
</feature>
<evidence type="ECO:0008006" key="6">
    <source>
        <dbReference type="Google" id="ProtNLM"/>
    </source>
</evidence>
<feature type="region of interest" description="Disordered" evidence="3">
    <location>
        <begin position="1"/>
        <end position="52"/>
    </location>
</feature>
<feature type="compositionally biased region" description="Pro residues" evidence="3">
    <location>
        <begin position="13"/>
        <end position="24"/>
    </location>
</feature>
<feature type="region of interest" description="Disordered" evidence="3">
    <location>
        <begin position="408"/>
        <end position="430"/>
    </location>
</feature>
<dbReference type="Proteomes" id="UP000789390">
    <property type="component" value="Unassembled WGS sequence"/>
</dbReference>
<comment type="caution">
    <text evidence="4">The sequence shown here is derived from an EMBL/GenBank/DDBJ whole genome shotgun (WGS) entry which is preliminary data.</text>
</comment>
<organism evidence="4 5">
    <name type="scientific">Daphnia galeata</name>
    <dbReference type="NCBI Taxonomy" id="27404"/>
    <lineage>
        <taxon>Eukaryota</taxon>
        <taxon>Metazoa</taxon>
        <taxon>Ecdysozoa</taxon>
        <taxon>Arthropoda</taxon>
        <taxon>Crustacea</taxon>
        <taxon>Branchiopoda</taxon>
        <taxon>Diplostraca</taxon>
        <taxon>Cladocera</taxon>
        <taxon>Anomopoda</taxon>
        <taxon>Daphniidae</taxon>
        <taxon>Daphnia</taxon>
    </lineage>
</organism>
<keyword evidence="1 2" id="KW-0175">Coiled coil</keyword>
<keyword evidence="5" id="KW-1185">Reference proteome</keyword>
<reference evidence="4" key="1">
    <citation type="submission" date="2021-11" db="EMBL/GenBank/DDBJ databases">
        <authorList>
            <person name="Schell T."/>
        </authorList>
    </citation>
    <scope>NUCLEOTIDE SEQUENCE</scope>
    <source>
        <strain evidence="4">M5</strain>
    </source>
</reference>
<accession>A0A8J2RQU8</accession>
<evidence type="ECO:0000256" key="3">
    <source>
        <dbReference type="SAM" id="MobiDB-lite"/>
    </source>
</evidence>
<evidence type="ECO:0000313" key="4">
    <source>
        <dbReference type="EMBL" id="CAH0106931.1"/>
    </source>
</evidence>
<evidence type="ECO:0000256" key="1">
    <source>
        <dbReference type="ARBA" id="ARBA00023054"/>
    </source>
</evidence>
<dbReference type="EMBL" id="CAKKLH010000242">
    <property type="protein sequence ID" value="CAH0106931.1"/>
    <property type="molecule type" value="Genomic_DNA"/>
</dbReference>
<feature type="region of interest" description="Disordered" evidence="3">
    <location>
        <begin position="161"/>
        <end position="215"/>
    </location>
</feature>
<evidence type="ECO:0000313" key="5">
    <source>
        <dbReference type="Proteomes" id="UP000789390"/>
    </source>
</evidence>
<dbReference type="PANTHER" id="PTHR46292">
    <property type="entry name" value="COILED-COIL DOMAIN-CONTAINING PROTEIN 102A"/>
    <property type="match status" value="1"/>
</dbReference>
<dbReference type="Gene3D" id="1.10.287.1490">
    <property type="match status" value="1"/>
</dbReference>
<dbReference type="PANTHER" id="PTHR46292:SF1">
    <property type="entry name" value="COILED-COIL DOMAIN-CONTAINING PROTEIN 102A"/>
    <property type="match status" value="1"/>
</dbReference>
<evidence type="ECO:0000256" key="2">
    <source>
        <dbReference type="SAM" id="Coils"/>
    </source>
</evidence>
<protein>
    <recommendedName>
        <fullName evidence="6">Coiled-coil domain-containing protein 102A</fullName>
    </recommendedName>
</protein>
<dbReference type="AlphaFoldDB" id="A0A8J2RQU8"/>